<proteinExistence type="predicted"/>
<evidence type="ECO:0000313" key="1">
    <source>
        <dbReference type="EMBL" id="SVE02773.1"/>
    </source>
</evidence>
<organism evidence="1">
    <name type="scientific">marine metagenome</name>
    <dbReference type="NCBI Taxonomy" id="408172"/>
    <lineage>
        <taxon>unclassified sequences</taxon>
        <taxon>metagenomes</taxon>
        <taxon>ecological metagenomes</taxon>
    </lineage>
</organism>
<protein>
    <recommendedName>
        <fullName evidence="2">Lipoprotein</fullName>
    </recommendedName>
</protein>
<dbReference type="AlphaFoldDB" id="A0A383A592"/>
<accession>A0A383A592</accession>
<feature type="non-terminal residue" evidence="1">
    <location>
        <position position="1"/>
    </location>
</feature>
<feature type="non-terminal residue" evidence="1">
    <location>
        <position position="217"/>
    </location>
</feature>
<evidence type="ECO:0008006" key="2">
    <source>
        <dbReference type="Google" id="ProtNLM"/>
    </source>
</evidence>
<name>A0A383A592_9ZZZZ</name>
<dbReference type="PROSITE" id="PS51257">
    <property type="entry name" value="PROKAR_LIPOPROTEIN"/>
    <property type="match status" value="1"/>
</dbReference>
<gene>
    <name evidence="1" type="ORF">METZ01_LOCUS455627</name>
</gene>
<reference evidence="1" key="1">
    <citation type="submission" date="2018-05" db="EMBL/GenBank/DDBJ databases">
        <authorList>
            <person name="Lanie J.A."/>
            <person name="Ng W.-L."/>
            <person name="Kazmierczak K.M."/>
            <person name="Andrzejewski T.M."/>
            <person name="Davidsen T.M."/>
            <person name="Wayne K.J."/>
            <person name="Tettelin H."/>
            <person name="Glass J.I."/>
            <person name="Rusch D."/>
            <person name="Podicherti R."/>
            <person name="Tsui H.-C.T."/>
            <person name="Winkler M.E."/>
        </authorList>
    </citation>
    <scope>NUCLEOTIDE SEQUENCE</scope>
</reference>
<dbReference type="EMBL" id="UINC01189193">
    <property type="protein sequence ID" value="SVE02773.1"/>
    <property type="molecule type" value="Genomic_DNA"/>
</dbReference>
<sequence length="217" mass="24263">MRKIAILITLTMLLASLAGCAGDDGDDTMPPPPSEFIASYEDSQTVHEGCYVEFGNRSSGLPVKFGIGSNDGPMDDPEYQIEAQIPGLTGENPFIFNAENVLEFDDLVTRLTDNVVELVMLSYDDCNSGAFDEDFDGDDWTDEWRNSVYSPLNGKTVTEIRLHVTDKEAYSDTKDTYSFRWEFYGFLDEEEDDDSSPVGEWYSAEAMLIDMNEDGTL</sequence>